<evidence type="ECO:0000256" key="1">
    <source>
        <dbReference type="SAM" id="Phobius"/>
    </source>
</evidence>
<feature type="transmembrane region" description="Helical" evidence="1">
    <location>
        <begin position="5"/>
        <end position="22"/>
    </location>
</feature>
<evidence type="ECO:0000313" key="3">
    <source>
        <dbReference type="Proteomes" id="UP000737402"/>
    </source>
</evidence>
<keyword evidence="3" id="KW-1185">Reference proteome</keyword>
<organism evidence="2 3">
    <name type="scientific">Sutcliffiella tianshenii</name>
    <dbReference type="NCBI Taxonomy" id="1463404"/>
    <lineage>
        <taxon>Bacteria</taxon>
        <taxon>Bacillati</taxon>
        <taxon>Bacillota</taxon>
        <taxon>Bacilli</taxon>
        <taxon>Bacillales</taxon>
        <taxon>Bacillaceae</taxon>
        <taxon>Sutcliffiella</taxon>
    </lineage>
</organism>
<keyword evidence="1" id="KW-1133">Transmembrane helix</keyword>
<dbReference type="Proteomes" id="UP000737402">
    <property type="component" value="Unassembled WGS sequence"/>
</dbReference>
<proteinExistence type="predicted"/>
<comment type="caution">
    <text evidence="2">The sequence shown here is derived from an EMBL/GenBank/DDBJ whole genome shotgun (WGS) entry which is preliminary data.</text>
</comment>
<accession>A0ABS2P3E7</accession>
<keyword evidence="1" id="KW-0812">Transmembrane</keyword>
<gene>
    <name evidence="2" type="ORF">JOC95_003006</name>
</gene>
<name>A0ABS2P3E7_9BACI</name>
<sequence length="62" mass="6972">MGIILVYLIIGVLISASIYVVADFRPWYLFAALCVAWLPLILIGMILTLFMDIEGISNKLNR</sequence>
<feature type="transmembrane region" description="Helical" evidence="1">
    <location>
        <begin position="28"/>
        <end position="50"/>
    </location>
</feature>
<reference evidence="2 3" key="1">
    <citation type="submission" date="2021-01" db="EMBL/GenBank/DDBJ databases">
        <title>Genomic Encyclopedia of Type Strains, Phase IV (KMG-IV): sequencing the most valuable type-strain genomes for metagenomic binning, comparative biology and taxonomic classification.</title>
        <authorList>
            <person name="Goeker M."/>
        </authorList>
    </citation>
    <scope>NUCLEOTIDE SEQUENCE [LARGE SCALE GENOMIC DNA]</scope>
    <source>
        <strain evidence="2 3">DSM 25879</strain>
    </source>
</reference>
<dbReference type="EMBL" id="JAFBED010000006">
    <property type="protein sequence ID" value="MBM7621133.1"/>
    <property type="molecule type" value="Genomic_DNA"/>
</dbReference>
<evidence type="ECO:0000313" key="2">
    <source>
        <dbReference type="EMBL" id="MBM7621133.1"/>
    </source>
</evidence>
<protein>
    <submittedName>
        <fullName evidence="2">Uncharacterized protein</fullName>
    </submittedName>
</protein>
<keyword evidence="1" id="KW-0472">Membrane</keyword>